<dbReference type="EMBL" id="BMAT01001562">
    <property type="protein sequence ID" value="GFR88290.1"/>
    <property type="molecule type" value="Genomic_DNA"/>
</dbReference>
<dbReference type="SUPFAM" id="SSF56219">
    <property type="entry name" value="DNase I-like"/>
    <property type="match status" value="1"/>
</dbReference>
<dbReference type="InterPro" id="IPR036397">
    <property type="entry name" value="RNaseH_sf"/>
</dbReference>
<protein>
    <submittedName>
        <fullName evidence="3">LINE-1 retrotransposable element ORF1 protein</fullName>
    </submittedName>
</protein>
<evidence type="ECO:0000256" key="1">
    <source>
        <dbReference type="SAM" id="Coils"/>
    </source>
</evidence>
<dbReference type="SUPFAM" id="SSF53098">
    <property type="entry name" value="Ribonuclease H-like"/>
    <property type="match status" value="1"/>
</dbReference>
<keyword evidence="1" id="KW-0175">Coiled coil</keyword>
<dbReference type="InterPro" id="IPR004244">
    <property type="entry name" value="Transposase_22"/>
</dbReference>
<reference evidence="3 4" key="1">
    <citation type="journal article" date="2021" name="Elife">
        <title>Chloroplast acquisition without the gene transfer in kleptoplastic sea slugs, Plakobranchus ocellatus.</title>
        <authorList>
            <person name="Maeda T."/>
            <person name="Takahashi S."/>
            <person name="Yoshida T."/>
            <person name="Shimamura S."/>
            <person name="Takaki Y."/>
            <person name="Nagai Y."/>
            <person name="Toyoda A."/>
            <person name="Suzuki Y."/>
            <person name="Arimoto A."/>
            <person name="Ishii H."/>
            <person name="Satoh N."/>
            <person name="Nishiyama T."/>
            <person name="Hasebe M."/>
            <person name="Maruyama T."/>
            <person name="Minagawa J."/>
            <person name="Obokata J."/>
            <person name="Shigenobu S."/>
        </authorList>
    </citation>
    <scope>NUCLEOTIDE SEQUENCE [LARGE SCALE GENOMIC DNA]</scope>
</reference>
<evidence type="ECO:0000313" key="4">
    <source>
        <dbReference type="Proteomes" id="UP000762676"/>
    </source>
</evidence>
<dbReference type="Gene3D" id="3.30.70.1820">
    <property type="entry name" value="L1 transposable element, RRM domain"/>
    <property type="match status" value="1"/>
</dbReference>
<evidence type="ECO:0000259" key="2">
    <source>
        <dbReference type="PROSITE" id="PS50879"/>
    </source>
</evidence>
<gene>
    <name evidence="3" type="ORF">ElyMa_000767000</name>
</gene>
<organism evidence="3 4">
    <name type="scientific">Elysia marginata</name>
    <dbReference type="NCBI Taxonomy" id="1093978"/>
    <lineage>
        <taxon>Eukaryota</taxon>
        <taxon>Metazoa</taxon>
        <taxon>Spiralia</taxon>
        <taxon>Lophotrochozoa</taxon>
        <taxon>Mollusca</taxon>
        <taxon>Gastropoda</taxon>
        <taxon>Heterobranchia</taxon>
        <taxon>Euthyneura</taxon>
        <taxon>Panpulmonata</taxon>
        <taxon>Sacoglossa</taxon>
        <taxon>Placobranchoidea</taxon>
        <taxon>Plakobranchidae</taxon>
        <taxon>Elysia</taxon>
    </lineage>
</organism>
<feature type="coiled-coil region" evidence="1">
    <location>
        <begin position="260"/>
        <end position="323"/>
    </location>
</feature>
<dbReference type="PROSITE" id="PS50879">
    <property type="entry name" value="RNASE_H_1"/>
    <property type="match status" value="1"/>
</dbReference>
<dbReference type="PANTHER" id="PTHR11505">
    <property type="entry name" value="L1 TRANSPOSABLE ELEMENT-RELATED"/>
    <property type="match status" value="1"/>
</dbReference>
<evidence type="ECO:0000313" key="3">
    <source>
        <dbReference type="EMBL" id="GFR88290.1"/>
    </source>
</evidence>
<dbReference type="Gene3D" id="3.30.420.10">
    <property type="entry name" value="Ribonuclease H-like superfamily/Ribonuclease H"/>
    <property type="match status" value="1"/>
</dbReference>
<dbReference type="InterPro" id="IPR012337">
    <property type="entry name" value="RNaseH-like_sf"/>
</dbReference>
<dbReference type="GO" id="GO:0003676">
    <property type="term" value="F:nucleic acid binding"/>
    <property type="evidence" value="ECO:0007669"/>
    <property type="project" value="InterPro"/>
</dbReference>
<dbReference type="CDD" id="cd09276">
    <property type="entry name" value="Rnase_HI_RT_non_LTR"/>
    <property type="match status" value="1"/>
</dbReference>
<sequence>MKAGGAGIHICHSDGSKEDIAKATGSICSNFKAEVIAMKTALEHIQDNSGEEQKYIIFCVSQAAPQSLEQTPTDQLSEAIPPLLKENMEFQWIPSHCEIPGNERADRLAKEGSKHDQTTESFSCQEVKSVIKGIYSERWKAENTNYSFKRDMMHQLPRKEQCTIFRLRTGHCQLRAHQYRMGTSQTPTCECGTSRQTVNHLLQDCPLYTNERGKLWPKNPNVVQKLHWTTSLKMPNSKRRKNYQSDDSRDNVQLDIIQKLELLENKIEKISNVNTQKLLEELEHLRGFIHDLQVENLDMKKEIKHLKEERTVLVDELQETRQIVNITESKQNQLEQYIRRNNVRIFGVSHKNKYERAEETTKIVKDIIIKKLKLGQFNKANIDKTHRVGLFKNNADRAIIVRFNNHSTAETVLASRRALKGSGIVITEDLTPTNLQKFKRIRELDTALQTWTKGENVKTTIGSIYGPNKDDPNFYSYLALKIKELNNHHIILTGDWNMLLNPQMDGKNYQHINNPKARDEVRRMMAELDYFSMFGEKKTPI</sequence>
<comment type="caution">
    <text evidence="3">The sequence shown here is derived from an EMBL/GenBank/DDBJ whole genome shotgun (WGS) entry which is preliminary data.</text>
</comment>
<dbReference type="InterPro" id="IPR036691">
    <property type="entry name" value="Endo/exonu/phosph_ase_sf"/>
</dbReference>
<dbReference type="GO" id="GO:0004523">
    <property type="term" value="F:RNA-DNA hybrid ribonuclease activity"/>
    <property type="evidence" value="ECO:0007669"/>
    <property type="project" value="InterPro"/>
</dbReference>
<accession>A0AAV4GU72</accession>
<dbReference type="Proteomes" id="UP000762676">
    <property type="component" value="Unassembled WGS sequence"/>
</dbReference>
<dbReference type="InterPro" id="IPR002156">
    <property type="entry name" value="RNaseH_domain"/>
</dbReference>
<dbReference type="Pfam" id="PF00075">
    <property type="entry name" value="RNase_H"/>
    <property type="match status" value="1"/>
</dbReference>
<keyword evidence="4" id="KW-1185">Reference proteome</keyword>
<name>A0AAV4GU72_9GAST</name>
<dbReference type="AlphaFoldDB" id="A0AAV4GU72"/>
<feature type="domain" description="RNase H type-1" evidence="2">
    <location>
        <begin position="1"/>
        <end position="114"/>
    </location>
</feature>
<proteinExistence type="predicted"/>